<dbReference type="InterPro" id="IPR011761">
    <property type="entry name" value="ATP-grasp"/>
</dbReference>
<dbReference type="SUPFAM" id="SSF56059">
    <property type="entry name" value="Glutathione synthetase ATP-binding domain-like"/>
    <property type="match status" value="1"/>
</dbReference>
<comment type="caution">
    <text evidence="6">The sequence shown here is derived from an EMBL/GenBank/DDBJ whole genome shotgun (WGS) entry which is preliminary data.</text>
</comment>
<dbReference type="InterPro" id="IPR011095">
    <property type="entry name" value="Dala_Dala_lig_C"/>
</dbReference>
<proteinExistence type="inferred from homology"/>
<dbReference type="EMBL" id="SLXP01000002">
    <property type="protein sequence ID" value="TCP43317.1"/>
    <property type="molecule type" value="Genomic_DNA"/>
</dbReference>
<dbReference type="OrthoDB" id="9813261at2"/>
<dbReference type="SUPFAM" id="SSF52440">
    <property type="entry name" value="PreATP-grasp domain"/>
    <property type="match status" value="1"/>
</dbReference>
<keyword evidence="4" id="KW-0067">ATP-binding</keyword>
<reference evidence="6 7" key="1">
    <citation type="submission" date="2019-03" db="EMBL/GenBank/DDBJ databases">
        <title>Genomic Encyclopedia of Type Strains, Phase IV (KMG-IV): sequencing the most valuable type-strain genomes for metagenomic binning, comparative biology and taxonomic classification.</title>
        <authorList>
            <person name="Goeker M."/>
        </authorList>
    </citation>
    <scope>NUCLEOTIDE SEQUENCE [LARGE SCALE GENOMIC DNA]</scope>
    <source>
        <strain evidence="6 7">DSM 18063</strain>
    </source>
</reference>
<dbReference type="Gene3D" id="3.40.50.20">
    <property type="match status" value="1"/>
</dbReference>
<organism evidence="6 7">
    <name type="scientific">Rhodovulum marinum</name>
    <dbReference type="NCBI Taxonomy" id="320662"/>
    <lineage>
        <taxon>Bacteria</taxon>
        <taxon>Pseudomonadati</taxon>
        <taxon>Pseudomonadota</taxon>
        <taxon>Alphaproteobacteria</taxon>
        <taxon>Rhodobacterales</taxon>
        <taxon>Paracoccaceae</taxon>
        <taxon>Rhodovulum</taxon>
    </lineage>
</organism>
<dbReference type="RefSeq" id="WP_132461150.1">
    <property type="nucleotide sequence ID" value="NZ_SLXP01000002.1"/>
</dbReference>
<keyword evidence="4" id="KW-0547">Nucleotide-binding</keyword>
<dbReference type="Proteomes" id="UP000294835">
    <property type="component" value="Unassembled WGS sequence"/>
</dbReference>
<evidence type="ECO:0000313" key="7">
    <source>
        <dbReference type="Proteomes" id="UP000294835"/>
    </source>
</evidence>
<dbReference type="PANTHER" id="PTHR23132">
    <property type="entry name" value="D-ALANINE--D-ALANINE LIGASE"/>
    <property type="match status" value="1"/>
</dbReference>
<evidence type="ECO:0000256" key="3">
    <source>
        <dbReference type="ARBA" id="ARBA00023316"/>
    </source>
</evidence>
<evidence type="ECO:0000256" key="2">
    <source>
        <dbReference type="ARBA" id="ARBA00022598"/>
    </source>
</evidence>
<dbReference type="GO" id="GO:0071555">
    <property type="term" value="P:cell wall organization"/>
    <property type="evidence" value="ECO:0007669"/>
    <property type="project" value="UniProtKB-KW"/>
</dbReference>
<gene>
    <name evidence="6" type="ORF">EV662_102515</name>
</gene>
<dbReference type="InterPro" id="IPR016185">
    <property type="entry name" value="PreATP-grasp_dom_sf"/>
</dbReference>
<dbReference type="PANTHER" id="PTHR23132:SF23">
    <property type="entry name" value="D-ALANINE--D-ALANINE LIGASE B"/>
    <property type="match status" value="1"/>
</dbReference>
<dbReference type="Pfam" id="PF07478">
    <property type="entry name" value="Dala_Dala_lig_C"/>
    <property type="match status" value="1"/>
</dbReference>
<keyword evidence="3" id="KW-0961">Cell wall biogenesis/degradation</keyword>
<evidence type="ECO:0000256" key="1">
    <source>
        <dbReference type="ARBA" id="ARBA00010871"/>
    </source>
</evidence>
<evidence type="ECO:0000259" key="5">
    <source>
        <dbReference type="PROSITE" id="PS50975"/>
    </source>
</evidence>
<comment type="similarity">
    <text evidence="1">Belongs to the D-alanine--D-alanine ligase family.</text>
</comment>
<dbReference type="GO" id="GO:0005524">
    <property type="term" value="F:ATP binding"/>
    <property type="evidence" value="ECO:0007669"/>
    <property type="project" value="UniProtKB-UniRule"/>
</dbReference>
<evidence type="ECO:0000313" key="6">
    <source>
        <dbReference type="EMBL" id="TCP43317.1"/>
    </source>
</evidence>
<name>A0A4R2Q404_9RHOB</name>
<dbReference type="GO" id="GO:0008716">
    <property type="term" value="F:D-alanine-D-alanine ligase activity"/>
    <property type="evidence" value="ECO:0007669"/>
    <property type="project" value="InterPro"/>
</dbReference>
<sequence length="326" mass="34066">MSGLSIAVLHGASGDRPDEIDTLRTAETVAAALTRLGHAPTLVHLAPDMAALDRLAAAPPDLVFNLVEAVGGVAAPAAAIPARLARRGLAFTGCGARASRLCAEKPAMKRVLVRAGLPTPAWSMTRRGLPAGAPVIVKSTSEHASVGIDAGSVVAAEEAGAEIVRRQARFGGRFFAEAYVEGREFNLSLVEGPAGPELLPPAEILFEGFGAARPRIVDYEAKWIEGSHGFENTPRRFDFAPAEDALLDRLRALALAAWRAFDLDGYARVDFRVGEDGQPWILEVNTNPCLAPDAGLAAAAARAGLGHDALVGRIVAAARATPRKAA</sequence>
<dbReference type="AlphaFoldDB" id="A0A4R2Q404"/>
<dbReference type="PROSITE" id="PS50975">
    <property type="entry name" value="ATP_GRASP"/>
    <property type="match status" value="1"/>
</dbReference>
<keyword evidence="2 6" id="KW-0436">Ligase</keyword>
<accession>A0A4R2Q404</accession>
<protein>
    <submittedName>
        <fullName evidence="6">D-alanine-D-alanine ligase</fullName>
    </submittedName>
</protein>
<feature type="domain" description="ATP-grasp" evidence="5">
    <location>
        <begin position="109"/>
        <end position="316"/>
    </location>
</feature>
<dbReference type="Gene3D" id="3.30.470.20">
    <property type="entry name" value="ATP-grasp fold, B domain"/>
    <property type="match status" value="1"/>
</dbReference>
<evidence type="ECO:0000256" key="4">
    <source>
        <dbReference type="PROSITE-ProRule" id="PRU00409"/>
    </source>
</evidence>
<dbReference type="GO" id="GO:0046872">
    <property type="term" value="F:metal ion binding"/>
    <property type="evidence" value="ECO:0007669"/>
    <property type="project" value="InterPro"/>
</dbReference>
<keyword evidence="7" id="KW-1185">Reference proteome</keyword>